<dbReference type="InterPro" id="IPR001370">
    <property type="entry name" value="BIR_rpt"/>
</dbReference>
<evidence type="ECO:0000259" key="2">
    <source>
        <dbReference type="PROSITE" id="PS50089"/>
    </source>
</evidence>
<feature type="domain" description="RING-type" evidence="2">
    <location>
        <begin position="244"/>
        <end position="280"/>
    </location>
</feature>
<protein>
    <submittedName>
        <fullName evidence="3">IAP1</fullName>
    </submittedName>
</protein>
<dbReference type="Pfam" id="PF00653">
    <property type="entry name" value="BIR"/>
    <property type="match status" value="2"/>
</dbReference>
<dbReference type="Pfam" id="PF13920">
    <property type="entry name" value="zf-C3HC4_3"/>
    <property type="match status" value="1"/>
</dbReference>
<dbReference type="InterPro" id="IPR001841">
    <property type="entry name" value="Znf_RING"/>
</dbReference>
<dbReference type="Gene3D" id="3.30.40.10">
    <property type="entry name" value="Zinc/RING finger domain, C3HC4 (zinc finger)"/>
    <property type="match status" value="1"/>
</dbReference>
<organism evidence="3">
    <name type="scientific">Bombyx mori nuclear polyhedrosis virus</name>
    <name type="common">BmNPV</name>
    <dbReference type="NCBI Taxonomy" id="271108"/>
    <lineage>
        <taxon>Viruses</taxon>
        <taxon>Viruses incertae sedis</taxon>
        <taxon>Naldaviricetes</taxon>
        <taxon>Lefavirales</taxon>
        <taxon>Baculoviridae</taxon>
        <taxon>Alphabaculovirus</taxon>
        <taxon>Alphabaculovirus bomori</taxon>
    </lineage>
</organism>
<dbReference type="SUPFAM" id="SSF57924">
    <property type="entry name" value="Inhibitor of apoptosis (IAP) repeat"/>
    <property type="match status" value="2"/>
</dbReference>
<dbReference type="InterPro" id="IPR050784">
    <property type="entry name" value="IAP"/>
</dbReference>
<evidence type="ECO:0000313" key="3">
    <source>
        <dbReference type="EMBL" id="AFN20992.1"/>
    </source>
</evidence>
<gene>
    <name evidence="3" type="ORF">Bmnpvzheianggp019</name>
</gene>
<sequence>MNEDTPPFYFINTRDNFRDNIAEHVFDMLLERHGSFENYPIVNTAFINSLIVNGFKYNQVDDHVVCEYCEAEIKNWSEDECIEYAHVTLSPYCAYANKIAEHESFGDNITINAVLVKEGRPKCVYRCMSNLQSRMDTFVNFWPAALRDMIINIAEAGLFYTGRGDETVCFFCDCCVRDWHTNEDAWQRHATENPQCYFVLSVKGKEFCQNAITATHVDKRDDDDDDDDNLNENVDDDIEEKYECKVCLERQRDAVLMPCRHFCVCVQCYFGLDQKCPTCRQDVTDFIKIFVV</sequence>
<dbReference type="InterPro" id="IPR013083">
    <property type="entry name" value="Znf_RING/FYVE/PHD"/>
</dbReference>
<name>K9LQ96_NPVBM</name>
<accession>K9LQ96</accession>
<dbReference type="PROSITE" id="PS50143">
    <property type="entry name" value="BIR_REPEAT_2"/>
    <property type="match status" value="2"/>
</dbReference>
<dbReference type="PROSITE" id="PS50089">
    <property type="entry name" value="ZF_RING_2"/>
    <property type="match status" value="1"/>
</dbReference>
<dbReference type="EMBL" id="JQ991008">
    <property type="protein sequence ID" value="AFN20992.1"/>
    <property type="molecule type" value="Genomic_DNA"/>
</dbReference>
<keyword evidence="1" id="KW-0863">Zinc-finger</keyword>
<dbReference type="CDD" id="cd00022">
    <property type="entry name" value="BIR"/>
    <property type="match status" value="2"/>
</dbReference>
<reference evidence="3" key="2">
    <citation type="journal article" date="2013" name="Genomics">
        <title>Genomic diversity of Bombyx mori nucleopolyhedrovirus strains.</title>
        <authorList>
            <person name="Xu Y.P."/>
            <person name="Cheng R.L."/>
            <person name="Xi Y."/>
            <person name="Zhang C.X."/>
        </authorList>
    </citation>
    <scope>NUCLEOTIDE SEQUENCE</scope>
    <source>
        <strain evidence="3">Zhejiang</strain>
    </source>
</reference>
<dbReference type="SMART" id="SM00238">
    <property type="entry name" value="BIR"/>
    <property type="match status" value="2"/>
</dbReference>
<keyword evidence="1" id="KW-0862">Zinc</keyword>
<dbReference type="PROSITE" id="PS01282">
    <property type="entry name" value="BIR_REPEAT_1"/>
    <property type="match status" value="1"/>
</dbReference>
<dbReference type="CDD" id="cd16649">
    <property type="entry name" value="mRING-HC-C3HC5_CGRF1-like"/>
    <property type="match status" value="1"/>
</dbReference>
<organismHost>
    <name type="scientific">Bombyx mori</name>
    <name type="common">Silk moth</name>
    <dbReference type="NCBI Taxonomy" id="7091"/>
</organismHost>
<dbReference type="PANTHER" id="PTHR10044">
    <property type="entry name" value="INHIBITOR OF APOPTOSIS"/>
    <property type="match status" value="1"/>
</dbReference>
<proteinExistence type="predicted"/>
<reference evidence="3" key="1">
    <citation type="submission" date="2012-04" db="EMBL/GenBank/DDBJ databases">
        <authorList>
            <person name="Zhang C.-X."/>
            <person name="Xu Y.-P."/>
        </authorList>
    </citation>
    <scope>NUCLEOTIDE SEQUENCE</scope>
    <source>
        <strain evidence="3">Zhejiang</strain>
    </source>
</reference>
<dbReference type="Gene3D" id="1.10.1170.10">
    <property type="entry name" value="Inhibitor Of Apoptosis Protein (2mihbC-IAP-1), Chain A"/>
    <property type="match status" value="2"/>
</dbReference>
<evidence type="ECO:0000256" key="1">
    <source>
        <dbReference type="PROSITE-ProRule" id="PRU00175"/>
    </source>
</evidence>
<keyword evidence="1" id="KW-0479">Metal-binding</keyword>
<dbReference type="SMART" id="SM00184">
    <property type="entry name" value="RING"/>
    <property type="match status" value="1"/>
</dbReference>
<dbReference type="GO" id="GO:0008270">
    <property type="term" value="F:zinc ion binding"/>
    <property type="evidence" value="ECO:0007669"/>
    <property type="project" value="UniProtKB-KW"/>
</dbReference>